<accession>A0A6C0J345</accession>
<dbReference type="InterPro" id="IPR000812">
    <property type="entry name" value="TFIIB"/>
</dbReference>
<dbReference type="EMBL" id="MN740300">
    <property type="protein sequence ID" value="QHT99036.1"/>
    <property type="molecule type" value="Genomic_DNA"/>
</dbReference>
<keyword evidence="2" id="KW-0804">Transcription</keyword>
<name>A0A6C0J345_9ZZZZ</name>
<sequence length="319" mass="36426">MDDDIWNMFDEIKEELTIEEKIEEEKIKCNCGSNKITIEDSMQICGDCSAILGKIIDNTAEWRYYGCEDNREGDPSRCGLPTNNLLPKSSIGSMIGGSYRDNIDIRRIRMFQMWNSMPYDERTLWNVFDKLTSNTINNGIPQKVIDDAKVLYKRASEKKISRGDNKEGLIASCIYHSCLLNNIPRSSKDIATMFNISPVILNKGNSRFQTLLQINVSSPGPIDFISQFGNSLNISINDIENCKHLVHFIEKNEIMSDNSPTSSAAGILYYYSILNNLGYTKKQFSEVCKVSEVTIIKCYKTINKYNDYIIKNKEQIFTI</sequence>
<dbReference type="PANTHER" id="PTHR11618:SF13">
    <property type="entry name" value="TRANSCRIPTION INITIATION FACTOR IIB"/>
    <property type="match status" value="1"/>
</dbReference>
<dbReference type="Pfam" id="PF00382">
    <property type="entry name" value="TFIIB"/>
    <property type="match status" value="2"/>
</dbReference>
<dbReference type="PRINTS" id="PR00685">
    <property type="entry name" value="TIFACTORIIB"/>
</dbReference>
<evidence type="ECO:0000256" key="2">
    <source>
        <dbReference type="ARBA" id="ARBA00023163"/>
    </source>
</evidence>
<reference evidence="4" key="1">
    <citation type="journal article" date="2020" name="Nature">
        <title>Giant virus diversity and host interactions through global metagenomics.</title>
        <authorList>
            <person name="Schulz F."/>
            <person name="Roux S."/>
            <person name="Paez-Espino D."/>
            <person name="Jungbluth S."/>
            <person name="Walsh D.A."/>
            <person name="Denef V.J."/>
            <person name="McMahon K.D."/>
            <person name="Konstantinidis K.T."/>
            <person name="Eloe-Fadrosh E.A."/>
            <person name="Kyrpides N.C."/>
            <person name="Woyke T."/>
        </authorList>
    </citation>
    <scope>NUCLEOTIDE SEQUENCE</scope>
    <source>
        <strain evidence="4">GVMAG-M-3300025695-21</strain>
    </source>
</reference>
<evidence type="ECO:0000256" key="1">
    <source>
        <dbReference type="ARBA" id="ARBA00023015"/>
    </source>
</evidence>
<dbReference type="InterPro" id="IPR013150">
    <property type="entry name" value="TFIIB_cyclin"/>
</dbReference>
<dbReference type="GO" id="GO:0005634">
    <property type="term" value="C:nucleus"/>
    <property type="evidence" value="ECO:0007669"/>
    <property type="project" value="TreeGrafter"/>
</dbReference>
<dbReference type="Gene3D" id="1.10.472.170">
    <property type="match status" value="1"/>
</dbReference>
<dbReference type="GO" id="GO:0070897">
    <property type="term" value="P:transcription preinitiation complex assembly"/>
    <property type="evidence" value="ECO:0007669"/>
    <property type="project" value="InterPro"/>
</dbReference>
<dbReference type="SUPFAM" id="SSF47954">
    <property type="entry name" value="Cyclin-like"/>
    <property type="match status" value="2"/>
</dbReference>
<dbReference type="AlphaFoldDB" id="A0A6C0J345"/>
<protein>
    <recommendedName>
        <fullName evidence="3">Transcription factor TFIIB cyclin-like domain-containing protein</fullName>
    </recommendedName>
</protein>
<feature type="domain" description="Transcription factor TFIIB cyclin-like" evidence="3">
    <location>
        <begin position="124"/>
        <end position="203"/>
    </location>
</feature>
<keyword evidence="1" id="KW-0805">Transcription regulation</keyword>
<dbReference type="GO" id="GO:0017025">
    <property type="term" value="F:TBP-class protein binding"/>
    <property type="evidence" value="ECO:0007669"/>
    <property type="project" value="InterPro"/>
</dbReference>
<proteinExistence type="predicted"/>
<evidence type="ECO:0000313" key="4">
    <source>
        <dbReference type="EMBL" id="QHT99036.1"/>
    </source>
</evidence>
<dbReference type="InterPro" id="IPR036915">
    <property type="entry name" value="Cyclin-like_sf"/>
</dbReference>
<evidence type="ECO:0000259" key="3">
    <source>
        <dbReference type="Pfam" id="PF00382"/>
    </source>
</evidence>
<organism evidence="4">
    <name type="scientific">viral metagenome</name>
    <dbReference type="NCBI Taxonomy" id="1070528"/>
    <lineage>
        <taxon>unclassified sequences</taxon>
        <taxon>metagenomes</taxon>
        <taxon>organismal metagenomes</taxon>
    </lineage>
</organism>
<dbReference type="PANTHER" id="PTHR11618">
    <property type="entry name" value="TRANSCRIPTION INITIATION FACTOR IIB-RELATED"/>
    <property type="match status" value="1"/>
</dbReference>
<feature type="domain" description="Transcription factor TFIIB cyclin-like" evidence="3">
    <location>
        <begin position="221"/>
        <end position="303"/>
    </location>
</feature>
<dbReference type="Gene3D" id="1.10.472.10">
    <property type="entry name" value="Cyclin-like"/>
    <property type="match status" value="1"/>
</dbReference>
<dbReference type="GO" id="GO:0097550">
    <property type="term" value="C:transcription preinitiation complex"/>
    <property type="evidence" value="ECO:0007669"/>
    <property type="project" value="TreeGrafter"/>
</dbReference>